<evidence type="ECO:0000313" key="12">
    <source>
        <dbReference type="Proteomes" id="UP000431744"/>
    </source>
</evidence>
<evidence type="ECO:0000256" key="1">
    <source>
        <dbReference type="ARBA" id="ARBA00022490"/>
    </source>
</evidence>
<dbReference type="GO" id="GO:0008080">
    <property type="term" value="F:N-acetyltransferase activity"/>
    <property type="evidence" value="ECO:0007669"/>
    <property type="project" value="InterPro"/>
</dbReference>
<dbReference type="AlphaFoldDB" id="A0A6H9WRC4"/>
<dbReference type="HAMAP" id="MF_01445">
    <property type="entry name" value="TsaD"/>
    <property type="match status" value="1"/>
</dbReference>
<dbReference type="PRINTS" id="PR00789">
    <property type="entry name" value="OSIALOPTASE"/>
</dbReference>
<feature type="region of interest" description="Disordered" evidence="9">
    <location>
        <begin position="165"/>
        <end position="196"/>
    </location>
</feature>
<dbReference type="InterPro" id="IPR022450">
    <property type="entry name" value="TsaD"/>
</dbReference>
<comment type="caution">
    <text evidence="11">The sequence shown here is derived from an EMBL/GenBank/DDBJ whole genome shotgun (WGS) entry which is preliminary data.</text>
</comment>
<evidence type="ECO:0000256" key="3">
    <source>
        <dbReference type="ARBA" id="ARBA00022694"/>
    </source>
</evidence>
<dbReference type="GO" id="GO:0005506">
    <property type="term" value="F:iron ion binding"/>
    <property type="evidence" value="ECO:0007669"/>
    <property type="project" value="UniProtKB-UniRule"/>
</dbReference>
<proteinExistence type="inferred from homology"/>
<keyword evidence="5 8" id="KW-0408">Iron</keyword>
<feature type="domain" description="N-acetyltransferase" evidence="10">
    <location>
        <begin position="5"/>
        <end position="152"/>
    </location>
</feature>
<comment type="function">
    <text evidence="8">Required for the formation of a threonylcarbamoyl group on adenosine at position 37 (t(6)A37) in tRNAs that read codons beginning with adenine. Is involved in the transfer of the threonylcarbamoyl moiety of threonylcarbamoyl-AMP (TC-AMP) to the N6 group of A37, together with TsaE and TsaB. TsaD likely plays a direct catalytic role in this reaction.</text>
</comment>
<dbReference type="InterPro" id="IPR006464">
    <property type="entry name" value="AcTrfase_RimI/Ard1"/>
</dbReference>
<gene>
    <name evidence="8 11" type="primary">tsaD</name>
    <name evidence="11" type="ORF">F8O04_03370</name>
</gene>
<accession>A0A6H9WRC4</accession>
<dbReference type="SUPFAM" id="SSF53067">
    <property type="entry name" value="Actin-like ATPase domain"/>
    <property type="match status" value="1"/>
</dbReference>
<dbReference type="OrthoDB" id="9806197at2"/>
<dbReference type="Proteomes" id="UP000431744">
    <property type="component" value="Unassembled WGS sequence"/>
</dbReference>
<dbReference type="EMBL" id="WBJY01000001">
    <property type="protein sequence ID" value="KAB1649325.1"/>
    <property type="molecule type" value="Genomic_DNA"/>
</dbReference>
<dbReference type="Pfam" id="PF00814">
    <property type="entry name" value="TsaD"/>
    <property type="match status" value="1"/>
</dbReference>
<sequence>MTERLSIRDAEPSDLDAIVRLDRESFPLDPWSPGSMKAELLSEHTRYVVLERAGEVVGFAGVMAARGSGEGDVQTIAVAPSVRRGGWATRMLGGLAQWAVERGAHLLFLEVRETSEAARRLYEGLGFVEIGYRPGYYRGEGVAAVVMRGDARAVAATARATAERSAVDPREVLGERSDAGDADPAGVPATAGASEAGGAAREATVLGIETSCDETGVGIVRGRTLLANAVASSMDEHAIFGGVVPEVAARAHVDAFVPTLRSALDEARLTLDDIDAIAVTAGPGLAGALMVGVGAAKGLAEATGLPLYGVNHLVGHIAAELLTSGRRPLEAPCIGLLVSGGHTSLILVRDLVDDVSLLGETIDDAAGEAFDKVARLLGLGYPGGPAIDAAAAEGDPGAFRFPRGLSLPKDLAKHRYDFSFSGLKTAVARQVEAFGDAGEALPVADLAASFREAVADVLTRKAIAACVDSDVPRLVLGGGVAANARVRELAEERCAEAGIELRVPPLRLCTDNGAMIAAAGALLVEAGRAPSPRAFGADSTLPITSAQATTTDAPSTI</sequence>
<reference evidence="11 12" key="1">
    <citation type="submission" date="2019-09" db="EMBL/GenBank/DDBJ databases">
        <title>Phylogeny of genus Pseudoclavibacter and closely related genus.</title>
        <authorList>
            <person name="Li Y."/>
        </authorList>
    </citation>
    <scope>NUCLEOTIDE SEQUENCE [LARGE SCALE GENOMIC DNA]</scope>
    <source>
        <strain evidence="11 12">EGI 60007</strain>
    </source>
</reference>
<dbReference type="InterPro" id="IPR000182">
    <property type="entry name" value="GNAT_dom"/>
</dbReference>
<evidence type="ECO:0000256" key="7">
    <source>
        <dbReference type="ARBA" id="ARBA00048117"/>
    </source>
</evidence>
<evidence type="ECO:0000256" key="8">
    <source>
        <dbReference type="HAMAP-Rule" id="MF_01445"/>
    </source>
</evidence>
<dbReference type="Gene3D" id="3.40.630.30">
    <property type="match status" value="1"/>
</dbReference>
<dbReference type="FunFam" id="3.30.420.40:FF:000040">
    <property type="entry name" value="tRNA N6-adenosine threonylcarbamoyltransferase"/>
    <property type="match status" value="1"/>
</dbReference>
<keyword evidence="1 8" id="KW-0963">Cytoplasm</keyword>
<dbReference type="PANTHER" id="PTHR11735">
    <property type="entry name" value="TRNA N6-ADENOSINE THREONYLCARBAMOYLTRANSFERASE"/>
    <property type="match status" value="1"/>
</dbReference>
<dbReference type="NCBIfam" id="TIGR03723">
    <property type="entry name" value="T6A_TsaD_YgjD"/>
    <property type="match status" value="1"/>
</dbReference>
<dbReference type="GO" id="GO:0005737">
    <property type="term" value="C:cytoplasm"/>
    <property type="evidence" value="ECO:0007669"/>
    <property type="project" value="UniProtKB-SubCell"/>
</dbReference>
<evidence type="ECO:0000256" key="6">
    <source>
        <dbReference type="ARBA" id="ARBA00023315"/>
    </source>
</evidence>
<dbReference type="InterPro" id="IPR016181">
    <property type="entry name" value="Acyl_CoA_acyltransferase"/>
</dbReference>
<keyword evidence="6 8" id="KW-0012">Acyltransferase</keyword>
<dbReference type="CDD" id="cd24133">
    <property type="entry name" value="ASKHA_NBD_TsaD_bac"/>
    <property type="match status" value="1"/>
</dbReference>
<keyword evidence="12" id="KW-1185">Reference proteome</keyword>
<feature type="binding site" evidence="8">
    <location>
        <position position="388"/>
    </location>
    <ligand>
        <name>substrate</name>
    </ligand>
</feature>
<keyword evidence="4 8" id="KW-0479">Metal-binding</keyword>
<dbReference type="FunFam" id="3.30.420.40:FF:000012">
    <property type="entry name" value="tRNA N6-adenosine threonylcarbamoyltransferase"/>
    <property type="match status" value="1"/>
</dbReference>
<dbReference type="GO" id="GO:0002949">
    <property type="term" value="P:tRNA threonylcarbamoyladenosine modification"/>
    <property type="evidence" value="ECO:0007669"/>
    <property type="project" value="UniProtKB-UniRule"/>
</dbReference>
<comment type="cofactor">
    <cofactor evidence="8">
        <name>Fe(2+)</name>
        <dbReference type="ChEBI" id="CHEBI:29033"/>
    </cofactor>
    <text evidence="8">Binds 1 Fe(2+) ion per subunit.</text>
</comment>
<dbReference type="PROSITE" id="PS51186">
    <property type="entry name" value="GNAT"/>
    <property type="match status" value="1"/>
</dbReference>
<feature type="binding site" evidence="8">
    <location>
        <position position="371"/>
    </location>
    <ligand>
        <name>substrate</name>
    </ligand>
</feature>
<dbReference type="InterPro" id="IPR043129">
    <property type="entry name" value="ATPase_NBD"/>
</dbReference>
<evidence type="ECO:0000256" key="2">
    <source>
        <dbReference type="ARBA" id="ARBA00022679"/>
    </source>
</evidence>
<dbReference type="NCBIfam" id="TIGR01575">
    <property type="entry name" value="rimI"/>
    <property type="match status" value="1"/>
</dbReference>
<feature type="binding site" evidence="8">
    <location>
        <position position="316"/>
    </location>
    <ligand>
        <name>Fe cation</name>
        <dbReference type="ChEBI" id="CHEBI:24875"/>
    </ligand>
</feature>
<evidence type="ECO:0000313" key="11">
    <source>
        <dbReference type="EMBL" id="KAB1649325.1"/>
    </source>
</evidence>
<feature type="binding site" evidence="8">
    <location>
        <position position="384"/>
    </location>
    <ligand>
        <name>substrate</name>
    </ligand>
</feature>
<dbReference type="RefSeq" id="WP_158027915.1">
    <property type="nucleotide sequence ID" value="NZ_BMHG01000001.1"/>
</dbReference>
<keyword evidence="3 8" id="KW-0819">tRNA processing</keyword>
<dbReference type="NCBIfam" id="TIGR00329">
    <property type="entry name" value="gcp_kae1"/>
    <property type="match status" value="1"/>
</dbReference>
<comment type="catalytic activity">
    <reaction evidence="7 8">
        <text>L-threonylcarbamoyladenylate + adenosine(37) in tRNA = N(6)-L-threonylcarbamoyladenosine(37) in tRNA + AMP + H(+)</text>
        <dbReference type="Rhea" id="RHEA:37059"/>
        <dbReference type="Rhea" id="RHEA-COMP:10162"/>
        <dbReference type="Rhea" id="RHEA-COMP:10163"/>
        <dbReference type="ChEBI" id="CHEBI:15378"/>
        <dbReference type="ChEBI" id="CHEBI:73682"/>
        <dbReference type="ChEBI" id="CHEBI:74411"/>
        <dbReference type="ChEBI" id="CHEBI:74418"/>
        <dbReference type="ChEBI" id="CHEBI:456215"/>
        <dbReference type="EC" id="2.3.1.234"/>
    </reaction>
</comment>
<evidence type="ECO:0000259" key="10">
    <source>
        <dbReference type="PROSITE" id="PS51186"/>
    </source>
</evidence>
<evidence type="ECO:0000256" key="4">
    <source>
        <dbReference type="ARBA" id="ARBA00022723"/>
    </source>
</evidence>
<feature type="binding site" evidence="8">
    <location>
        <begin position="337"/>
        <end position="341"/>
    </location>
    <ligand>
        <name>substrate</name>
    </ligand>
</feature>
<name>A0A6H9WRC4_9MICO</name>
<evidence type="ECO:0000256" key="5">
    <source>
        <dbReference type="ARBA" id="ARBA00023004"/>
    </source>
</evidence>
<feature type="binding site" evidence="8">
    <location>
        <position position="483"/>
    </location>
    <ligand>
        <name>substrate</name>
    </ligand>
</feature>
<evidence type="ECO:0000256" key="9">
    <source>
        <dbReference type="SAM" id="MobiDB-lite"/>
    </source>
</evidence>
<feature type="binding site" evidence="8">
    <location>
        <position position="312"/>
    </location>
    <ligand>
        <name>Fe cation</name>
        <dbReference type="ChEBI" id="CHEBI:24875"/>
    </ligand>
</feature>
<keyword evidence="2 8" id="KW-0808">Transferase</keyword>
<organism evidence="11 12">
    <name type="scientific">Pseudoclavibacter endophyticus</name>
    <dbReference type="NCBI Taxonomy" id="1778590"/>
    <lineage>
        <taxon>Bacteria</taxon>
        <taxon>Bacillati</taxon>
        <taxon>Actinomycetota</taxon>
        <taxon>Actinomycetes</taxon>
        <taxon>Micrococcales</taxon>
        <taxon>Microbacteriaceae</taxon>
        <taxon>Pseudoclavibacter</taxon>
    </lineage>
</organism>
<dbReference type="EC" id="2.3.1.234" evidence="8"/>
<dbReference type="Pfam" id="PF00583">
    <property type="entry name" value="Acetyltransf_1"/>
    <property type="match status" value="1"/>
</dbReference>
<comment type="similarity">
    <text evidence="8">Belongs to the KAE1 / TsaD family.</text>
</comment>
<comment type="subcellular location">
    <subcellularLocation>
        <location evidence="8">Cytoplasm</location>
    </subcellularLocation>
</comment>
<dbReference type="Gene3D" id="3.30.420.40">
    <property type="match status" value="2"/>
</dbReference>
<dbReference type="GO" id="GO:0061711">
    <property type="term" value="F:tRNA N(6)-L-threonylcarbamoyladenine synthase activity"/>
    <property type="evidence" value="ECO:0007669"/>
    <property type="project" value="UniProtKB-EC"/>
</dbReference>
<dbReference type="InterPro" id="IPR017861">
    <property type="entry name" value="KAE1/TsaD"/>
</dbReference>
<protein>
    <recommendedName>
        <fullName evidence="8">tRNA N6-adenosine threonylcarbamoyltransferase</fullName>
        <ecNumber evidence="8">2.3.1.234</ecNumber>
    </recommendedName>
    <alternativeName>
        <fullName evidence="8">N6-L-threonylcarbamoyladenine synthase</fullName>
        <shortName evidence="8">t(6)A synthase</shortName>
    </alternativeName>
    <alternativeName>
        <fullName evidence="8">t(6)A37 threonylcarbamoyladenosine biosynthesis protein TsaD</fullName>
    </alternativeName>
    <alternativeName>
        <fullName evidence="8">tRNA threonylcarbamoyladenosine biosynthesis protein TsaD</fullName>
    </alternativeName>
</protein>
<dbReference type="SUPFAM" id="SSF55729">
    <property type="entry name" value="Acyl-CoA N-acyltransferases (Nat)"/>
    <property type="match status" value="1"/>
</dbReference>
<feature type="compositionally biased region" description="Basic and acidic residues" evidence="9">
    <location>
        <begin position="165"/>
        <end position="179"/>
    </location>
</feature>
<dbReference type="PANTHER" id="PTHR11735:SF6">
    <property type="entry name" value="TRNA N6-ADENOSINE THREONYLCARBAMOYLTRANSFERASE, MITOCHONDRIAL"/>
    <property type="match status" value="1"/>
</dbReference>
<feature type="binding site" evidence="8">
    <location>
        <position position="511"/>
    </location>
    <ligand>
        <name>Fe cation</name>
        <dbReference type="ChEBI" id="CHEBI:24875"/>
    </ligand>
</feature>
<feature type="compositionally biased region" description="Low complexity" evidence="9">
    <location>
        <begin position="182"/>
        <end position="196"/>
    </location>
</feature>
<dbReference type="InterPro" id="IPR000905">
    <property type="entry name" value="Gcp-like_dom"/>
</dbReference>
<dbReference type="CDD" id="cd04301">
    <property type="entry name" value="NAT_SF"/>
    <property type="match status" value="1"/>
</dbReference>